<dbReference type="AlphaFoldDB" id="A0AAV5TKM2"/>
<protein>
    <submittedName>
        <fullName evidence="1">Uncharacterized protein</fullName>
    </submittedName>
</protein>
<dbReference type="EMBL" id="BTSX01000004">
    <property type="protein sequence ID" value="GMS94787.1"/>
    <property type="molecule type" value="Genomic_DNA"/>
</dbReference>
<feature type="non-terminal residue" evidence="1">
    <location>
        <position position="1"/>
    </location>
</feature>
<organism evidence="1 2">
    <name type="scientific">Pristionchus entomophagus</name>
    <dbReference type="NCBI Taxonomy" id="358040"/>
    <lineage>
        <taxon>Eukaryota</taxon>
        <taxon>Metazoa</taxon>
        <taxon>Ecdysozoa</taxon>
        <taxon>Nematoda</taxon>
        <taxon>Chromadorea</taxon>
        <taxon>Rhabditida</taxon>
        <taxon>Rhabditina</taxon>
        <taxon>Diplogasteromorpha</taxon>
        <taxon>Diplogasteroidea</taxon>
        <taxon>Neodiplogasteridae</taxon>
        <taxon>Pristionchus</taxon>
    </lineage>
</organism>
<name>A0AAV5TKM2_9BILA</name>
<reference evidence="1" key="1">
    <citation type="submission" date="2023-10" db="EMBL/GenBank/DDBJ databases">
        <title>Genome assembly of Pristionchus species.</title>
        <authorList>
            <person name="Yoshida K."/>
            <person name="Sommer R.J."/>
        </authorList>
    </citation>
    <scope>NUCLEOTIDE SEQUENCE</scope>
    <source>
        <strain evidence="1">RS0144</strain>
    </source>
</reference>
<sequence>EFVSEDASLGSLEVFLQRSEFSRFDKLVKVESEEGNGIVCGSELAKNSAINRSGFLSQKELILAEDRLELDKIISEQLIDLVILEDSNGSLGAFAHLKGEGLSSEEIDYRKKEGGDFVCRHNSHDLIENGSFGQKKYADNFMVFTPAPQIVV</sequence>
<dbReference type="Proteomes" id="UP001432027">
    <property type="component" value="Unassembled WGS sequence"/>
</dbReference>
<evidence type="ECO:0000313" key="1">
    <source>
        <dbReference type="EMBL" id="GMS94787.1"/>
    </source>
</evidence>
<accession>A0AAV5TKM2</accession>
<comment type="caution">
    <text evidence="1">The sequence shown here is derived from an EMBL/GenBank/DDBJ whole genome shotgun (WGS) entry which is preliminary data.</text>
</comment>
<gene>
    <name evidence="1" type="ORF">PENTCL1PPCAC_16962</name>
</gene>
<evidence type="ECO:0000313" key="2">
    <source>
        <dbReference type="Proteomes" id="UP001432027"/>
    </source>
</evidence>
<keyword evidence="2" id="KW-1185">Reference proteome</keyword>
<proteinExistence type="predicted"/>